<keyword evidence="3" id="KW-1185">Reference proteome</keyword>
<dbReference type="InterPro" id="IPR017946">
    <property type="entry name" value="PLC-like_Pdiesterase_TIM-brl"/>
</dbReference>
<feature type="domain" description="GP-PDE" evidence="1">
    <location>
        <begin position="19"/>
        <end position="259"/>
    </location>
</feature>
<evidence type="ECO:0000313" key="3">
    <source>
        <dbReference type="Proteomes" id="UP001442841"/>
    </source>
</evidence>
<dbReference type="Pfam" id="PF03009">
    <property type="entry name" value="GDPD"/>
    <property type="match status" value="1"/>
</dbReference>
<dbReference type="SUPFAM" id="SSF51695">
    <property type="entry name" value="PLC-like phosphodiesterases"/>
    <property type="match status" value="1"/>
</dbReference>
<dbReference type="Gene3D" id="3.20.20.190">
    <property type="entry name" value="Phosphatidylinositol (PI) phosphodiesterase"/>
    <property type="match status" value="1"/>
</dbReference>
<evidence type="ECO:0000259" key="1">
    <source>
        <dbReference type="PROSITE" id="PS51704"/>
    </source>
</evidence>
<dbReference type="EMBL" id="CP154795">
    <property type="protein sequence ID" value="XAN07685.1"/>
    <property type="molecule type" value="Genomic_DNA"/>
</dbReference>
<name>A0ABZ3FR89_9ACTN</name>
<dbReference type="PANTHER" id="PTHR43805">
    <property type="entry name" value="GLYCEROPHOSPHORYL DIESTER PHOSPHODIESTERASE"/>
    <property type="match status" value="1"/>
</dbReference>
<proteinExistence type="predicted"/>
<gene>
    <name evidence="2" type="ORF">AADG42_10365</name>
</gene>
<dbReference type="Proteomes" id="UP001442841">
    <property type="component" value="Chromosome"/>
</dbReference>
<sequence length="266" mass="29680">MLQARRPIAADYAYFDRPFIAMAHRGGALLESNLERENTLHAFSEAAALGYRYLETDVHATADGVLLAFHDDRLDRVTDRQGLLAELPWNEVKTARIGGLDAIPTLADLFDAFPEHRINIDIKAPGAIEPLARAINHHRAHDRVCVGSFGVDRIRAFRRLMGTQVPTSVAGPGVAWTRFVPVLPRLFNDAGVVFQMPIDWEIGGRRVRLLTRDLVDRAHGAGKLVHVWTIDDADTMHELIDLGVDGLISDRIDTLKEVCLERGLWT</sequence>
<protein>
    <submittedName>
        <fullName evidence="2">Glycerophosphodiester phosphodiesterase family protein</fullName>
    </submittedName>
</protein>
<reference evidence="2 3" key="1">
    <citation type="submission" date="2024-04" db="EMBL/GenBank/DDBJ databases">
        <title>Isolation of an actinomycete strain from pig manure.</title>
        <authorList>
            <person name="Gong T."/>
            <person name="Yu Z."/>
            <person name="An M."/>
            <person name="Wei C."/>
            <person name="Yang W."/>
            <person name="Liu L."/>
        </authorList>
    </citation>
    <scope>NUCLEOTIDE SEQUENCE [LARGE SCALE GENOMIC DNA]</scope>
    <source>
        <strain evidence="2 3">ZF39</strain>
    </source>
</reference>
<accession>A0ABZ3FR89</accession>
<dbReference type="PANTHER" id="PTHR43805:SF1">
    <property type="entry name" value="GP-PDE DOMAIN-CONTAINING PROTEIN"/>
    <property type="match status" value="1"/>
</dbReference>
<evidence type="ECO:0000313" key="2">
    <source>
        <dbReference type="EMBL" id="XAN07685.1"/>
    </source>
</evidence>
<dbReference type="InterPro" id="IPR030395">
    <property type="entry name" value="GP_PDE_dom"/>
</dbReference>
<organism evidence="2 3">
    <name type="scientific">Ammonicoccus fulvus</name>
    <dbReference type="NCBI Taxonomy" id="3138240"/>
    <lineage>
        <taxon>Bacteria</taxon>
        <taxon>Bacillati</taxon>
        <taxon>Actinomycetota</taxon>
        <taxon>Actinomycetes</taxon>
        <taxon>Propionibacteriales</taxon>
        <taxon>Propionibacteriaceae</taxon>
        <taxon>Ammonicoccus</taxon>
    </lineage>
</organism>
<dbReference type="RefSeq" id="WP_425309139.1">
    <property type="nucleotide sequence ID" value="NZ_CP154795.1"/>
</dbReference>
<dbReference type="PROSITE" id="PS51704">
    <property type="entry name" value="GP_PDE"/>
    <property type="match status" value="1"/>
</dbReference>